<dbReference type="Proteomes" id="UP001149821">
    <property type="component" value="Unassembled WGS sequence"/>
</dbReference>
<keyword evidence="1" id="KW-0808">Transferase</keyword>
<keyword evidence="2" id="KW-0418">Kinase</keyword>
<evidence type="ECO:0008006" key="7">
    <source>
        <dbReference type="Google" id="ProtNLM"/>
    </source>
</evidence>
<dbReference type="InterPro" id="IPR036890">
    <property type="entry name" value="HATPase_C_sf"/>
</dbReference>
<dbReference type="Gene3D" id="1.20.5.1930">
    <property type="match status" value="1"/>
</dbReference>
<dbReference type="PANTHER" id="PTHR24421:SF58">
    <property type="entry name" value="SIGNAL TRANSDUCTION HISTIDINE-PROTEIN KINASE_PHOSPHATASE UHPB"/>
    <property type="match status" value="1"/>
</dbReference>
<dbReference type="EMBL" id="JAJUBB010000001">
    <property type="protein sequence ID" value="MDD1779905.1"/>
    <property type="molecule type" value="Genomic_DNA"/>
</dbReference>
<name>A0ABT5QG02_9GAMM</name>
<feature type="transmembrane region" description="Helical" evidence="4">
    <location>
        <begin position="20"/>
        <end position="38"/>
    </location>
</feature>
<dbReference type="PANTHER" id="PTHR24421">
    <property type="entry name" value="NITRATE/NITRITE SENSOR PROTEIN NARX-RELATED"/>
    <property type="match status" value="1"/>
</dbReference>
<accession>A0ABT5QG02</accession>
<keyword evidence="6" id="KW-1185">Reference proteome</keyword>
<sequence>MADHRLQQLHRYLNVVRPRVERCLLAHSLVGFALFLAPDYPSLLFWGYGVWYAFLVAFGLYATVFLMGVYYRQGNTDAYLMLLVGSVIVVCGIHDIMLVNHHWTRFDGFTIQYSAFPTVLLFGWFLLRRFAAALTTSEMLSRSLEKQVEEKEHQLSLQYRKLYDLEKEQLLASERDRLMRDMHDGFGGSLVSLATMLQQQNGPVFERAYSKVQLCLTDLRMVIDSLDPMINDISMLLATLRTRLQSQLESANVALEWEVTALPASPPFSPQRNLHIMRIVQEAINNSVKHTNAKVIKVRSGLVNQEARAETNEGSPEPSSSATVFISIEDITSDAPNANSVEYTKPQGRGIKNMHWRAKQLGGKLEWRKGSTGTTVTLLLPREFSPS</sequence>
<evidence type="ECO:0000256" key="2">
    <source>
        <dbReference type="ARBA" id="ARBA00022777"/>
    </source>
</evidence>
<feature type="transmembrane region" description="Helical" evidence="4">
    <location>
        <begin position="78"/>
        <end position="97"/>
    </location>
</feature>
<protein>
    <recommendedName>
        <fullName evidence="7">Signal transduction histidine kinase</fullName>
    </recommendedName>
</protein>
<comment type="caution">
    <text evidence="5">The sequence shown here is derived from an EMBL/GenBank/DDBJ whole genome shotgun (WGS) entry which is preliminary data.</text>
</comment>
<evidence type="ECO:0000256" key="1">
    <source>
        <dbReference type="ARBA" id="ARBA00022679"/>
    </source>
</evidence>
<dbReference type="Gene3D" id="3.30.565.10">
    <property type="entry name" value="Histidine kinase-like ATPase, C-terminal domain"/>
    <property type="match status" value="1"/>
</dbReference>
<evidence type="ECO:0000256" key="3">
    <source>
        <dbReference type="ARBA" id="ARBA00023012"/>
    </source>
</evidence>
<dbReference type="InterPro" id="IPR050482">
    <property type="entry name" value="Sensor_HK_TwoCompSys"/>
</dbReference>
<keyword evidence="4" id="KW-1133">Transmembrane helix</keyword>
<evidence type="ECO:0000313" key="6">
    <source>
        <dbReference type="Proteomes" id="UP001149821"/>
    </source>
</evidence>
<feature type="transmembrane region" description="Helical" evidence="4">
    <location>
        <begin position="109"/>
        <end position="127"/>
    </location>
</feature>
<proteinExistence type="predicted"/>
<dbReference type="RefSeq" id="WP_274139751.1">
    <property type="nucleotide sequence ID" value="NZ_JAJUBB010000001.1"/>
</dbReference>
<reference evidence="5" key="1">
    <citation type="submission" date="2021-12" db="EMBL/GenBank/DDBJ databases">
        <title>Enterovibrio ZSDZ35 sp. nov. and Enterovibrio ZSDZ42 sp. nov., isolated from coastal seawater in Qingdao.</title>
        <authorList>
            <person name="Zhang P."/>
        </authorList>
    </citation>
    <scope>NUCLEOTIDE SEQUENCE</scope>
    <source>
        <strain evidence="5">ZSDZ35</strain>
    </source>
</reference>
<organism evidence="5 6">
    <name type="scientific">Enterovibrio qingdaonensis</name>
    <dbReference type="NCBI Taxonomy" id="2899818"/>
    <lineage>
        <taxon>Bacteria</taxon>
        <taxon>Pseudomonadati</taxon>
        <taxon>Pseudomonadota</taxon>
        <taxon>Gammaproteobacteria</taxon>
        <taxon>Vibrionales</taxon>
        <taxon>Vibrionaceae</taxon>
        <taxon>Enterovibrio</taxon>
    </lineage>
</organism>
<gene>
    <name evidence="5" type="ORF">LRP49_01730</name>
</gene>
<evidence type="ECO:0000313" key="5">
    <source>
        <dbReference type="EMBL" id="MDD1779905.1"/>
    </source>
</evidence>
<keyword evidence="3" id="KW-0902">Two-component regulatory system</keyword>
<feature type="transmembrane region" description="Helical" evidence="4">
    <location>
        <begin position="50"/>
        <end position="71"/>
    </location>
</feature>
<keyword evidence="4" id="KW-0812">Transmembrane</keyword>
<keyword evidence="4" id="KW-0472">Membrane</keyword>
<dbReference type="SUPFAM" id="SSF55874">
    <property type="entry name" value="ATPase domain of HSP90 chaperone/DNA topoisomerase II/histidine kinase"/>
    <property type="match status" value="1"/>
</dbReference>
<evidence type="ECO:0000256" key="4">
    <source>
        <dbReference type="SAM" id="Phobius"/>
    </source>
</evidence>